<organism evidence="1">
    <name type="scientific">Albugo laibachii Nc14</name>
    <dbReference type="NCBI Taxonomy" id="890382"/>
    <lineage>
        <taxon>Eukaryota</taxon>
        <taxon>Sar</taxon>
        <taxon>Stramenopiles</taxon>
        <taxon>Oomycota</taxon>
        <taxon>Peronosporomycetes</taxon>
        <taxon>Albuginales</taxon>
        <taxon>Albuginaceae</taxon>
        <taxon>Albugo</taxon>
    </lineage>
</organism>
<evidence type="ECO:0000313" key="1">
    <source>
        <dbReference type="EMBL" id="CCA20303.1"/>
    </source>
</evidence>
<sequence>MCYLAIKSGAKNVWTLSALFAKGYVTKMKNDKYTDMEFEQYKTQELLNGAQHDQILKYSSTIYCISFKLILCLPCTTYTLSMGRHLVNRTPDSC</sequence>
<protein>
    <submittedName>
        <fullName evidence="2">AlNc14C326G10649 protein</fullName>
    </submittedName>
    <submittedName>
        <fullName evidence="1">AlNc14C91G5674 protein</fullName>
    </submittedName>
</protein>
<accession>F0WGE2</accession>
<name>F0WGE2_9STRA</name>
<reference evidence="1" key="2">
    <citation type="submission" date="2011-02" db="EMBL/GenBank/DDBJ databases">
        <authorList>
            <person name="MacLean D."/>
        </authorList>
    </citation>
    <scope>NUCLEOTIDE SEQUENCE</scope>
</reference>
<dbReference type="AlphaFoldDB" id="F0WGE2"/>
<evidence type="ECO:0000313" key="2">
    <source>
        <dbReference type="EMBL" id="CCA25861.1"/>
    </source>
</evidence>
<proteinExistence type="predicted"/>
<dbReference type="EMBL" id="FR824371">
    <property type="protein sequence ID" value="CCA25861.1"/>
    <property type="molecule type" value="Genomic_DNA"/>
</dbReference>
<dbReference type="HOGENOM" id="CLU_2390573_0_0_1"/>
<reference evidence="1" key="1">
    <citation type="journal article" date="2011" name="PLoS Biol.">
        <title>Gene gain and loss during evolution of obligate parasitism in the white rust pathogen of Arabidopsis thaliana.</title>
        <authorList>
            <person name="Kemen E."/>
            <person name="Gardiner A."/>
            <person name="Schultz-Larsen T."/>
            <person name="Kemen A.C."/>
            <person name="Balmuth A.L."/>
            <person name="Robert-Seilaniantz A."/>
            <person name="Bailey K."/>
            <person name="Holub E."/>
            <person name="Studholme D.J."/>
            <person name="Maclean D."/>
            <person name="Jones J.D."/>
        </authorList>
    </citation>
    <scope>NUCLEOTIDE SEQUENCE</scope>
</reference>
<gene>
    <name evidence="1" type="primary">AlNc14C91G5674</name>
    <name evidence="2" type="synonym">AlNc14C326G10649</name>
    <name evidence="1" type="ORF">ALNC14_064460</name>
    <name evidence="2" type="ORF">ALNC14_120050</name>
</gene>
<dbReference type="EMBL" id="FR824136">
    <property type="protein sequence ID" value="CCA20303.1"/>
    <property type="molecule type" value="Genomic_DNA"/>
</dbReference>